<keyword evidence="3" id="KW-1185">Reference proteome</keyword>
<evidence type="ECO:0000313" key="2">
    <source>
        <dbReference type="EMBL" id="KIY98235.1"/>
    </source>
</evidence>
<reference evidence="2 3" key="1">
    <citation type="journal article" date="2013" name="BMC Genomics">
        <title>Reconstruction of the lipid metabolism for the microalga Monoraphidium neglectum from its genome sequence reveals characteristics suitable for biofuel production.</title>
        <authorList>
            <person name="Bogen C."/>
            <person name="Al-Dilaimi A."/>
            <person name="Albersmeier A."/>
            <person name="Wichmann J."/>
            <person name="Grundmann M."/>
            <person name="Rupp O."/>
            <person name="Lauersen K.J."/>
            <person name="Blifernez-Klassen O."/>
            <person name="Kalinowski J."/>
            <person name="Goesmann A."/>
            <person name="Mussgnug J.H."/>
            <person name="Kruse O."/>
        </authorList>
    </citation>
    <scope>NUCLEOTIDE SEQUENCE [LARGE SCALE GENOMIC DNA]</scope>
    <source>
        <strain evidence="2 3">SAG 48.87</strain>
    </source>
</reference>
<feature type="compositionally biased region" description="Low complexity" evidence="1">
    <location>
        <begin position="57"/>
        <end position="72"/>
    </location>
</feature>
<feature type="compositionally biased region" description="Basic and acidic residues" evidence="1">
    <location>
        <begin position="42"/>
        <end position="56"/>
    </location>
</feature>
<proteinExistence type="predicted"/>
<dbReference type="EMBL" id="KK102260">
    <property type="protein sequence ID" value="KIY98235.1"/>
    <property type="molecule type" value="Genomic_DNA"/>
</dbReference>
<sequence length="439" mass="44017">MGERPLPVPQDLALRAQGVGEEGLAEPGAAAGQQKPPALLQRCEEREPEQQAEHEQQQQQEQEQQQELLQDQEQQHEQPPPSAPSDSQAPPQQQQQQQQHEAEAAAADEVRRLRSQNAQLREEAARLHALHSRELASVLCDAAAHEAAALSRAVTAAAAAAVAAERARWVSSLAALGVPPPALLRLALGAPLGGDGGGGLGPEVATSAAAAAIAAAAAAARGGAGAGRALDARLLYAMQCMATAGASVESNVPLEPAPEEDLDLGLLAAAACLPSVSVAPPDPPQGHRAAGLGAAAGEDTPHVLSDSLLEHLRGEFQGGGSCFVAAVRCSTPSSGDGPCGHRASGGASEDTAARQARPRGQLPSSCSWSSSGGADDAVWGGSDGWGSDPVVSPAPAAAPLSAPIGARAGGRGGCNSGSGPVLAAAFADQAAALLPDDLL</sequence>
<protein>
    <submittedName>
        <fullName evidence="2">Uncharacterized protein</fullName>
    </submittedName>
</protein>
<feature type="region of interest" description="Disordered" evidence="1">
    <location>
        <begin position="1"/>
        <end position="107"/>
    </location>
</feature>
<name>A0A0D2MV61_9CHLO</name>
<evidence type="ECO:0000256" key="1">
    <source>
        <dbReference type="SAM" id="MobiDB-lite"/>
    </source>
</evidence>
<dbReference type="GeneID" id="25742600"/>
<feature type="compositionally biased region" description="Low complexity" evidence="1">
    <location>
        <begin position="25"/>
        <end position="41"/>
    </location>
</feature>
<gene>
    <name evidence="2" type="ORF">MNEG_9725</name>
</gene>
<dbReference type="KEGG" id="mng:MNEG_9725"/>
<evidence type="ECO:0000313" key="3">
    <source>
        <dbReference type="Proteomes" id="UP000054498"/>
    </source>
</evidence>
<feature type="region of interest" description="Disordered" evidence="1">
    <location>
        <begin position="333"/>
        <end position="392"/>
    </location>
</feature>
<dbReference type="Proteomes" id="UP000054498">
    <property type="component" value="Unassembled WGS sequence"/>
</dbReference>
<organism evidence="2 3">
    <name type="scientific">Monoraphidium neglectum</name>
    <dbReference type="NCBI Taxonomy" id="145388"/>
    <lineage>
        <taxon>Eukaryota</taxon>
        <taxon>Viridiplantae</taxon>
        <taxon>Chlorophyta</taxon>
        <taxon>core chlorophytes</taxon>
        <taxon>Chlorophyceae</taxon>
        <taxon>CS clade</taxon>
        <taxon>Sphaeropleales</taxon>
        <taxon>Selenastraceae</taxon>
        <taxon>Monoraphidium</taxon>
    </lineage>
</organism>
<dbReference type="AlphaFoldDB" id="A0A0D2MV61"/>
<dbReference type="RefSeq" id="XP_013897255.1">
    <property type="nucleotide sequence ID" value="XM_014041801.1"/>
</dbReference>
<feature type="compositionally biased region" description="Low complexity" evidence="1">
    <location>
        <begin position="84"/>
        <end position="99"/>
    </location>
</feature>
<accession>A0A0D2MV61</accession>